<proteinExistence type="predicted"/>
<accession>A0AAE0YTS0</accession>
<sequence length="66" mass="7433">MIGKDKIEMVEKDKIEMTAKQVRTQEAQVARVNRLHSWNDIIPQLSLVALVSCGTARGSSVIPERR</sequence>
<comment type="caution">
    <text evidence="1">The sequence shown here is derived from an EMBL/GenBank/DDBJ whole genome shotgun (WGS) entry which is preliminary data.</text>
</comment>
<evidence type="ECO:0000313" key="2">
    <source>
        <dbReference type="Proteomes" id="UP001283361"/>
    </source>
</evidence>
<protein>
    <submittedName>
        <fullName evidence="1">Uncharacterized protein</fullName>
    </submittedName>
</protein>
<dbReference type="Proteomes" id="UP001283361">
    <property type="component" value="Unassembled WGS sequence"/>
</dbReference>
<reference evidence="1" key="1">
    <citation type="journal article" date="2023" name="G3 (Bethesda)">
        <title>A reference genome for the long-term kleptoplast-retaining sea slug Elysia crispata morphotype clarki.</title>
        <authorList>
            <person name="Eastman K.E."/>
            <person name="Pendleton A.L."/>
            <person name="Shaikh M.A."/>
            <person name="Suttiyut T."/>
            <person name="Ogas R."/>
            <person name="Tomko P."/>
            <person name="Gavelis G."/>
            <person name="Widhalm J.R."/>
            <person name="Wisecaver J.H."/>
        </authorList>
    </citation>
    <scope>NUCLEOTIDE SEQUENCE</scope>
    <source>
        <strain evidence="1">ECLA1</strain>
    </source>
</reference>
<organism evidence="1 2">
    <name type="scientific">Elysia crispata</name>
    <name type="common">lettuce slug</name>
    <dbReference type="NCBI Taxonomy" id="231223"/>
    <lineage>
        <taxon>Eukaryota</taxon>
        <taxon>Metazoa</taxon>
        <taxon>Spiralia</taxon>
        <taxon>Lophotrochozoa</taxon>
        <taxon>Mollusca</taxon>
        <taxon>Gastropoda</taxon>
        <taxon>Heterobranchia</taxon>
        <taxon>Euthyneura</taxon>
        <taxon>Panpulmonata</taxon>
        <taxon>Sacoglossa</taxon>
        <taxon>Placobranchoidea</taxon>
        <taxon>Plakobranchidae</taxon>
        <taxon>Elysia</taxon>
    </lineage>
</organism>
<name>A0AAE0YTS0_9GAST</name>
<dbReference type="AlphaFoldDB" id="A0AAE0YTS0"/>
<gene>
    <name evidence="1" type="ORF">RRG08_003908</name>
</gene>
<keyword evidence="2" id="KW-1185">Reference proteome</keyword>
<dbReference type="EMBL" id="JAWDGP010005470">
    <property type="protein sequence ID" value="KAK3756790.1"/>
    <property type="molecule type" value="Genomic_DNA"/>
</dbReference>
<evidence type="ECO:0000313" key="1">
    <source>
        <dbReference type="EMBL" id="KAK3756790.1"/>
    </source>
</evidence>